<dbReference type="PROSITE" id="PS50151">
    <property type="entry name" value="UVR"/>
    <property type="match status" value="1"/>
</dbReference>
<protein>
    <submittedName>
        <fullName evidence="3">Excinuclease ABC subunit B</fullName>
    </submittedName>
</protein>
<evidence type="ECO:0000259" key="2">
    <source>
        <dbReference type="PROSITE" id="PS50151"/>
    </source>
</evidence>
<sequence>KSNDSDKPEKVVDYSSLSKKERQAEIKALQKQMQEAAELLDFELAAQIRDVILKLKAID</sequence>
<proteinExistence type="predicted"/>
<dbReference type="EMBL" id="QHGZ01000136">
    <property type="protein sequence ID" value="RDY82392.1"/>
    <property type="molecule type" value="Genomic_DNA"/>
</dbReference>
<dbReference type="RefSeq" id="WP_195912841.1">
    <property type="nucleotide sequence ID" value="NZ_QHGZ01000136.1"/>
</dbReference>
<gene>
    <name evidence="3" type="ORF">C4618_05395</name>
</gene>
<dbReference type="InterPro" id="IPR001943">
    <property type="entry name" value="UVR_dom"/>
</dbReference>
<feature type="coiled-coil region" evidence="1">
    <location>
        <begin position="19"/>
        <end position="46"/>
    </location>
</feature>
<evidence type="ECO:0000313" key="3">
    <source>
        <dbReference type="EMBL" id="RDY82392.1"/>
    </source>
</evidence>
<dbReference type="Gene3D" id="4.10.860.10">
    <property type="entry name" value="UVR domain"/>
    <property type="match status" value="1"/>
</dbReference>
<reference evidence="3 4" key="1">
    <citation type="journal article" date="2018" name="Emerg. Microbes Infect.">
        <title>Phenotypic and molecular analysis of nontypeable Group B streptococci: identification of cps2a and hybrid cps2a/cps5 Group B streptococcal capsule gene clusters.</title>
        <authorList>
            <person name="Alhhazmi A."/>
            <person name="Tyrrell G.J."/>
        </authorList>
    </citation>
    <scope>NUCLEOTIDE SEQUENCE [LARGE SCALE GENOMIC DNA]</scope>
    <source>
        <strain evidence="3 4">PLGBS17</strain>
    </source>
</reference>
<evidence type="ECO:0000313" key="4">
    <source>
        <dbReference type="Proteomes" id="UP000256718"/>
    </source>
</evidence>
<evidence type="ECO:0000256" key="1">
    <source>
        <dbReference type="SAM" id="Coils"/>
    </source>
</evidence>
<keyword evidence="1" id="KW-0175">Coiled coil</keyword>
<accession>A0A7Z6RC96</accession>
<feature type="non-terminal residue" evidence="3">
    <location>
        <position position="1"/>
    </location>
</feature>
<dbReference type="Pfam" id="PF02151">
    <property type="entry name" value="UVR"/>
    <property type="match status" value="1"/>
</dbReference>
<dbReference type="InterPro" id="IPR036876">
    <property type="entry name" value="UVR_dom_sf"/>
</dbReference>
<name>A0A7Z6RC96_STRAG</name>
<comment type="caution">
    <text evidence="3">The sequence shown here is derived from an EMBL/GenBank/DDBJ whole genome shotgun (WGS) entry which is preliminary data.</text>
</comment>
<dbReference type="Proteomes" id="UP000256718">
    <property type="component" value="Unassembled WGS sequence"/>
</dbReference>
<dbReference type="SUPFAM" id="SSF46600">
    <property type="entry name" value="C-terminal UvrC-binding domain of UvrB"/>
    <property type="match status" value="1"/>
</dbReference>
<feature type="domain" description="UVR" evidence="2">
    <location>
        <begin position="23"/>
        <end position="58"/>
    </location>
</feature>
<dbReference type="AlphaFoldDB" id="A0A7Z6RC96"/>
<organism evidence="3 4">
    <name type="scientific">Streptococcus agalactiae</name>
    <dbReference type="NCBI Taxonomy" id="1311"/>
    <lineage>
        <taxon>Bacteria</taxon>
        <taxon>Bacillati</taxon>
        <taxon>Bacillota</taxon>
        <taxon>Bacilli</taxon>
        <taxon>Lactobacillales</taxon>
        <taxon>Streptococcaceae</taxon>
        <taxon>Streptococcus</taxon>
    </lineage>
</organism>